<sequence>MTYTPVIVIPMLVFGGFYINQATIPAYFAWLQWFSYFRYSYEALAINEWTAVDNIQGCIRGGNITCPSNGADVLQSLSFHQDSLIPDMIALLAMAVIIRIIGFLALVVRTLLKNDWINEISNMEEKEICSLRWHNISVFVKENHSTIHRVKTFFDKKKELKSRILDNVSGMVHSGQLLALIGPSGAGKTTLLNILTSRKMQNLDVSGTVVLNNTIVDNESVRSVSSYVQQNDFFIGTLTVKEHLIFSAEMRMPNRSKAERRSKIEQLLRELGLDKCKDSLIGQLGESGISGGERKRLSFACELLSDPMIMFCDEPTSGLDSFMAQQVVRVLQQAANSGKMIICTIHQPSSQVFAMFDQLCLLAQGQVAYFGPRKEALEIFERCRLPCPVNFSPS</sequence>
<dbReference type="PANTHER" id="PTHR48041:SF139">
    <property type="entry name" value="PROTEIN SCARLET"/>
    <property type="match status" value="1"/>
</dbReference>
<dbReference type="Pfam" id="PF01061">
    <property type="entry name" value="ABC2_membrane"/>
    <property type="match status" value="1"/>
</dbReference>
<keyword evidence="8 9" id="KW-0472">Membrane</keyword>
<dbReference type="CDD" id="cd03213">
    <property type="entry name" value="ABCG_EPDR"/>
    <property type="match status" value="1"/>
</dbReference>
<dbReference type="InterPro" id="IPR017871">
    <property type="entry name" value="ABC_transporter-like_CS"/>
</dbReference>
<feature type="transmembrane region" description="Helical" evidence="9">
    <location>
        <begin position="7"/>
        <end position="30"/>
    </location>
</feature>
<evidence type="ECO:0000256" key="1">
    <source>
        <dbReference type="ARBA" id="ARBA00004141"/>
    </source>
</evidence>
<evidence type="ECO:0000259" key="10">
    <source>
        <dbReference type="PROSITE" id="PS50893"/>
    </source>
</evidence>
<evidence type="ECO:0000313" key="11">
    <source>
        <dbReference type="Proteomes" id="UP000887566"/>
    </source>
</evidence>
<dbReference type="Gene3D" id="3.40.50.300">
    <property type="entry name" value="P-loop containing nucleotide triphosphate hydrolases"/>
    <property type="match status" value="1"/>
</dbReference>
<keyword evidence="3" id="KW-0813">Transport</keyword>
<evidence type="ECO:0000256" key="3">
    <source>
        <dbReference type="ARBA" id="ARBA00022448"/>
    </source>
</evidence>
<keyword evidence="6" id="KW-0067">ATP-binding</keyword>
<evidence type="ECO:0000256" key="6">
    <source>
        <dbReference type="ARBA" id="ARBA00022840"/>
    </source>
</evidence>
<name>A0A914ULT9_9BILA</name>
<evidence type="ECO:0000256" key="9">
    <source>
        <dbReference type="SAM" id="Phobius"/>
    </source>
</evidence>
<dbReference type="WBParaSite" id="PSAMB.scaffold11012size3664.g33804.t1">
    <property type="protein sequence ID" value="PSAMB.scaffold11012size3664.g33804.t1"/>
    <property type="gene ID" value="PSAMB.scaffold11012size3664.g33804"/>
</dbReference>
<dbReference type="GO" id="GO:0140359">
    <property type="term" value="F:ABC-type transporter activity"/>
    <property type="evidence" value="ECO:0007669"/>
    <property type="project" value="InterPro"/>
</dbReference>
<keyword evidence="7 9" id="KW-1133">Transmembrane helix</keyword>
<evidence type="ECO:0000313" key="12">
    <source>
        <dbReference type="WBParaSite" id="PSAMB.scaffold11012size3664.g33804.t1"/>
    </source>
</evidence>
<comment type="subcellular location">
    <subcellularLocation>
        <location evidence="1">Membrane</location>
        <topology evidence="1">Multi-pass membrane protein</topology>
    </subcellularLocation>
</comment>
<dbReference type="SUPFAM" id="SSF52540">
    <property type="entry name" value="P-loop containing nucleoside triphosphate hydrolases"/>
    <property type="match status" value="2"/>
</dbReference>
<dbReference type="SMART" id="SM00382">
    <property type="entry name" value="AAA"/>
    <property type="match status" value="1"/>
</dbReference>
<dbReference type="InterPro" id="IPR003439">
    <property type="entry name" value="ABC_transporter-like_ATP-bd"/>
</dbReference>
<keyword evidence="5" id="KW-0547">Nucleotide-binding</keyword>
<feature type="transmembrane region" description="Helical" evidence="9">
    <location>
        <begin position="88"/>
        <end position="108"/>
    </location>
</feature>
<keyword evidence="4 9" id="KW-0812">Transmembrane</keyword>
<dbReference type="GO" id="GO:0016887">
    <property type="term" value="F:ATP hydrolysis activity"/>
    <property type="evidence" value="ECO:0007669"/>
    <property type="project" value="InterPro"/>
</dbReference>
<dbReference type="InterPro" id="IPR027417">
    <property type="entry name" value="P-loop_NTPase"/>
</dbReference>
<dbReference type="PANTHER" id="PTHR48041">
    <property type="entry name" value="ABC TRANSPORTER G FAMILY MEMBER 28"/>
    <property type="match status" value="1"/>
</dbReference>
<evidence type="ECO:0000256" key="8">
    <source>
        <dbReference type="ARBA" id="ARBA00023136"/>
    </source>
</evidence>
<dbReference type="InterPro" id="IPR003593">
    <property type="entry name" value="AAA+_ATPase"/>
</dbReference>
<dbReference type="Proteomes" id="UP000887566">
    <property type="component" value="Unplaced"/>
</dbReference>
<evidence type="ECO:0000256" key="2">
    <source>
        <dbReference type="ARBA" id="ARBA00005814"/>
    </source>
</evidence>
<accession>A0A914ULT9</accession>
<evidence type="ECO:0000256" key="5">
    <source>
        <dbReference type="ARBA" id="ARBA00022741"/>
    </source>
</evidence>
<keyword evidence="11" id="KW-1185">Reference proteome</keyword>
<comment type="similarity">
    <text evidence="2">Belongs to the ABC transporter superfamily. ABCG family. Eye pigment precursor importer (TC 3.A.1.204) subfamily.</text>
</comment>
<organism evidence="11 12">
    <name type="scientific">Plectus sambesii</name>
    <dbReference type="NCBI Taxonomy" id="2011161"/>
    <lineage>
        <taxon>Eukaryota</taxon>
        <taxon>Metazoa</taxon>
        <taxon>Ecdysozoa</taxon>
        <taxon>Nematoda</taxon>
        <taxon>Chromadorea</taxon>
        <taxon>Plectida</taxon>
        <taxon>Plectina</taxon>
        <taxon>Plectoidea</taxon>
        <taxon>Plectidae</taxon>
        <taxon>Plectus</taxon>
    </lineage>
</organism>
<dbReference type="GO" id="GO:0005886">
    <property type="term" value="C:plasma membrane"/>
    <property type="evidence" value="ECO:0007669"/>
    <property type="project" value="TreeGrafter"/>
</dbReference>
<dbReference type="PROSITE" id="PS00211">
    <property type="entry name" value="ABC_TRANSPORTER_1"/>
    <property type="match status" value="1"/>
</dbReference>
<feature type="domain" description="ABC transporter" evidence="10">
    <location>
        <begin position="147"/>
        <end position="389"/>
    </location>
</feature>
<dbReference type="InterPro" id="IPR050352">
    <property type="entry name" value="ABCG_transporters"/>
</dbReference>
<dbReference type="InterPro" id="IPR013525">
    <property type="entry name" value="ABC2_TM"/>
</dbReference>
<evidence type="ECO:0000256" key="7">
    <source>
        <dbReference type="ARBA" id="ARBA00022989"/>
    </source>
</evidence>
<protein>
    <submittedName>
        <fullName evidence="12">ABC transporter domain-containing protein</fullName>
    </submittedName>
</protein>
<dbReference type="PROSITE" id="PS50893">
    <property type="entry name" value="ABC_TRANSPORTER_2"/>
    <property type="match status" value="1"/>
</dbReference>
<dbReference type="Pfam" id="PF00005">
    <property type="entry name" value="ABC_tran"/>
    <property type="match status" value="1"/>
</dbReference>
<reference evidence="12" key="1">
    <citation type="submission" date="2022-11" db="UniProtKB">
        <authorList>
            <consortium name="WormBaseParasite"/>
        </authorList>
    </citation>
    <scope>IDENTIFICATION</scope>
</reference>
<dbReference type="GO" id="GO:0005524">
    <property type="term" value="F:ATP binding"/>
    <property type="evidence" value="ECO:0007669"/>
    <property type="project" value="UniProtKB-KW"/>
</dbReference>
<evidence type="ECO:0000256" key="4">
    <source>
        <dbReference type="ARBA" id="ARBA00022692"/>
    </source>
</evidence>
<dbReference type="AlphaFoldDB" id="A0A914ULT9"/>
<proteinExistence type="inferred from homology"/>